<keyword evidence="1" id="KW-0812">Transmembrane</keyword>
<dbReference type="PIRSF" id="PIRSF027391">
    <property type="entry name" value="Hpre_diP_synt_I"/>
    <property type="match status" value="1"/>
</dbReference>
<evidence type="ECO:0000256" key="1">
    <source>
        <dbReference type="SAM" id="Phobius"/>
    </source>
</evidence>
<organism evidence="2 4">
    <name type="scientific">Acetivibrio saccincola</name>
    <dbReference type="NCBI Taxonomy" id="1677857"/>
    <lineage>
        <taxon>Bacteria</taxon>
        <taxon>Bacillati</taxon>
        <taxon>Bacillota</taxon>
        <taxon>Clostridia</taxon>
        <taxon>Eubacteriales</taxon>
        <taxon>Oscillospiraceae</taxon>
        <taxon>Acetivibrio</taxon>
    </lineage>
</organism>
<dbReference type="Proteomes" id="UP000233534">
    <property type="component" value="Chromosome"/>
</dbReference>
<protein>
    <submittedName>
        <fullName evidence="2 3">Heptaprenyl diphosphate synthase</fullName>
    </submittedName>
</protein>
<keyword evidence="1" id="KW-1133">Transmembrane helix</keyword>
<feature type="transmembrane region" description="Helical" evidence="1">
    <location>
        <begin position="75"/>
        <end position="97"/>
    </location>
</feature>
<dbReference type="InterPro" id="IPR014535">
    <property type="entry name" value="Hpre_diP_synt_I"/>
</dbReference>
<dbReference type="KEGG" id="hsc:HVS_07135"/>
<evidence type="ECO:0000313" key="2">
    <source>
        <dbReference type="EMBL" id="AUG57344.1"/>
    </source>
</evidence>
<evidence type="ECO:0000313" key="4">
    <source>
        <dbReference type="Proteomes" id="UP000233534"/>
    </source>
</evidence>
<dbReference type="InterPro" id="IPR010898">
    <property type="entry name" value="Hpre_diP_synth_I"/>
</dbReference>
<dbReference type="Proteomes" id="UP000239720">
    <property type="component" value="Unassembled WGS sequence"/>
</dbReference>
<keyword evidence="1" id="KW-0472">Membrane</keyword>
<dbReference type="RefSeq" id="WP_101300607.1">
    <property type="nucleotide sequence ID" value="NZ_CP025197.1"/>
</dbReference>
<reference evidence="3 5" key="2">
    <citation type="journal article" date="2018" name="Syst. Appl. Microbiol.">
        <title>Characterization and high-quality draft genome sequence of Herbivorax saccincola A7, an anaerobic, alkaliphilic, thermophilic, cellulolytic, and xylanolytic bacterium.</title>
        <authorList>
            <person name="Aikawa S."/>
            <person name="Baramee S."/>
            <person name="Sermsathanaswadi J."/>
            <person name="Thianheng P."/>
            <person name="Tachaapaikoon C."/>
            <person name="Shikata A."/>
            <person name="Waeonukul R."/>
            <person name="Pason P."/>
            <person name="Ratanakhanokchai K."/>
            <person name="Kosugi A."/>
        </authorList>
    </citation>
    <scope>NUCLEOTIDE SEQUENCE [LARGE SCALE GENOMIC DNA]</scope>
    <source>
        <strain evidence="3 5">A7</strain>
    </source>
</reference>
<dbReference type="EMBL" id="NEMB01000003">
    <property type="protein sequence ID" value="PQQ67276.1"/>
    <property type="molecule type" value="Genomic_DNA"/>
</dbReference>
<gene>
    <name evidence="3" type="ORF">B9R14_11300</name>
    <name evidence="2" type="ORF">HVS_07135</name>
</gene>
<feature type="transmembrane region" description="Helical" evidence="1">
    <location>
        <begin position="103"/>
        <end position="128"/>
    </location>
</feature>
<proteinExistence type="predicted"/>
<reference evidence="2 4" key="1">
    <citation type="submission" date="2017-12" db="EMBL/GenBank/DDBJ databases">
        <title>Complete genome sequence of Herbivorax saccincola GGR1, a novel Cellulosome-producing hydrolytic bacterium in a thermophilic biogas plant, established by Illumina and Nanopore MinION sequencing.</title>
        <authorList>
            <person name="Pechtl A."/>
            <person name="Ruckert C."/>
            <person name="Koeck D.E."/>
            <person name="Maus I."/>
            <person name="Winkler A."/>
            <person name="Kalinowski J."/>
            <person name="Puhler A."/>
            <person name="Schwarz W.W."/>
            <person name="Zverlov V.V."/>
            <person name="Schluter A."/>
            <person name="Liebl W."/>
        </authorList>
    </citation>
    <scope>NUCLEOTIDE SEQUENCE [LARGE SCALE GENOMIC DNA]</scope>
    <source>
        <strain evidence="2">GGR1</strain>
        <strain evidence="4">SR1</strain>
    </source>
</reference>
<dbReference type="Pfam" id="PF07456">
    <property type="entry name" value="Hpre_diP_synt_I"/>
    <property type="match status" value="1"/>
</dbReference>
<evidence type="ECO:0000313" key="5">
    <source>
        <dbReference type="Proteomes" id="UP000239720"/>
    </source>
</evidence>
<feature type="transmembrane region" description="Helical" evidence="1">
    <location>
        <begin position="135"/>
        <end position="159"/>
    </location>
</feature>
<evidence type="ECO:0000313" key="3">
    <source>
        <dbReference type="EMBL" id="PQQ67276.1"/>
    </source>
</evidence>
<name>A0A2K9EB08_9FIRM</name>
<dbReference type="AlphaFoldDB" id="A0A2K9EB08"/>
<feature type="transmembrane region" description="Helical" evidence="1">
    <location>
        <begin position="41"/>
        <end position="63"/>
    </location>
</feature>
<sequence>MNKTKKLVLLSLFISQALVLSIIESWIPFPMVVPGVKLGLANIITLIVIIFFNFKEALIVVIIRTMLSSIFGGGGFVVFLFSCAGGVLSTIVMAGLYKIKNNFFSIVGISVAGAAAHNTGQVLVAALLMKDIVVITLLPVILTLGSAMGVLVGIISTFLTDRLKNILENI</sequence>
<dbReference type="Gene3D" id="1.10.1760.20">
    <property type="match status" value="1"/>
</dbReference>
<accession>A0A2K9EB08</accession>
<keyword evidence="4" id="KW-1185">Reference proteome</keyword>
<dbReference type="EMBL" id="CP025197">
    <property type="protein sequence ID" value="AUG57344.1"/>
    <property type="molecule type" value="Genomic_DNA"/>
</dbReference>
<dbReference type="OrthoDB" id="9799095at2"/>